<keyword evidence="3" id="KW-1185">Reference proteome</keyword>
<protein>
    <recommendedName>
        <fullName evidence="1">Heterokaryon incompatibility domain-containing protein</fullName>
    </recommendedName>
</protein>
<dbReference type="Proteomes" id="UP000297452">
    <property type="component" value="Unassembled WGS sequence"/>
</dbReference>
<reference evidence="2 3" key="1">
    <citation type="submission" date="2017-12" db="EMBL/GenBank/DDBJ databases">
        <title>Comparative genomics of Botrytis spp.</title>
        <authorList>
            <person name="Valero-Jimenez C.A."/>
            <person name="Tapia P."/>
            <person name="Veloso J."/>
            <person name="Silva-Moreno E."/>
            <person name="Staats M."/>
            <person name="Valdes J.H."/>
            <person name="Van Kan J.A.L."/>
        </authorList>
    </citation>
    <scope>NUCLEOTIDE SEQUENCE [LARGE SCALE GENOMIC DNA]</scope>
    <source>
        <strain evidence="2 3">MUCL2120</strain>
    </source>
</reference>
<sequence length="177" mass="20710">MLRELNFPRLSNTFRDALWVVRRLGGRYIWIDSLFIVQDSETDWLVESATARNGSERMFSDREPLQVQQGWFQTASDEDNRCVVDELAWEKEVEDGILSSRAWVCQERLLSRRNLHFGSRQLYWECLEHEASETFPKGFPQRFVRSPGVKPQVKVLVNGIDKRQSCLSKVEKSGRKS</sequence>
<name>A0A4Z1HYI4_9HELO</name>
<comment type="caution">
    <text evidence="2">The sequence shown here is derived from an EMBL/GenBank/DDBJ whole genome shotgun (WGS) entry which is preliminary data.</text>
</comment>
<evidence type="ECO:0000313" key="3">
    <source>
        <dbReference type="Proteomes" id="UP000297452"/>
    </source>
</evidence>
<dbReference type="AlphaFoldDB" id="A0A4Z1HYI4"/>
<dbReference type="OrthoDB" id="3560191at2759"/>
<organism evidence="2 3">
    <name type="scientific">Botryotinia narcissicola</name>
    <dbReference type="NCBI Taxonomy" id="278944"/>
    <lineage>
        <taxon>Eukaryota</taxon>
        <taxon>Fungi</taxon>
        <taxon>Dikarya</taxon>
        <taxon>Ascomycota</taxon>
        <taxon>Pezizomycotina</taxon>
        <taxon>Leotiomycetes</taxon>
        <taxon>Helotiales</taxon>
        <taxon>Sclerotiniaceae</taxon>
        <taxon>Botryotinia</taxon>
    </lineage>
</organism>
<dbReference type="EMBL" id="PQXJ01000272">
    <property type="protein sequence ID" value="TGO54289.1"/>
    <property type="molecule type" value="Genomic_DNA"/>
</dbReference>
<evidence type="ECO:0000313" key="2">
    <source>
        <dbReference type="EMBL" id="TGO54289.1"/>
    </source>
</evidence>
<dbReference type="Pfam" id="PF06985">
    <property type="entry name" value="HET"/>
    <property type="match status" value="1"/>
</dbReference>
<dbReference type="InterPro" id="IPR010730">
    <property type="entry name" value="HET"/>
</dbReference>
<gene>
    <name evidence="2" type="ORF">BOTNAR_0272g00150</name>
</gene>
<evidence type="ECO:0000259" key="1">
    <source>
        <dbReference type="Pfam" id="PF06985"/>
    </source>
</evidence>
<proteinExistence type="predicted"/>
<feature type="domain" description="Heterokaryon incompatibility" evidence="1">
    <location>
        <begin position="9"/>
        <end position="49"/>
    </location>
</feature>
<accession>A0A4Z1HYI4</accession>
<dbReference type="PANTHER" id="PTHR33112:SF10">
    <property type="entry name" value="TOL"/>
    <property type="match status" value="1"/>
</dbReference>
<dbReference type="STRING" id="278944.A0A4Z1HYI4"/>
<dbReference type="PANTHER" id="PTHR33112">
    <property type="entry name" value="DOMAIN PROTEIN, PUTATIVE-RELATED"/>
    <property type="match status" value="1"/>
</dbReference>